<feature type="domain" description="Protein kinase" evidence="1">
    <location>
        <begin position="224"/>
        <end position="319"/>
    </location>
</feature>
<evidence type="ECO:0000259" key="1">
    <source>
        <dbReference type="PROSITE" id="PS50011"/>
    </source>
</evidence>
<dbReference type="Pfam" id="PF07714">
    <property type="entry name" value="PK_Tyr_Ser-Thr"/>
    <property type="match status" value="1"/>
</dbReference>
<dbReference type="PANTHER" id="PTHR43628">
    <property type="entry name" value="ACTIVATOR OF C KINASE PROTEIN 1-RELATED"/>
    <property type="match status" value="1"/>
</dbReference>
<dbReference type="PROSITE" id="PS50011">
    <property type="entry name" value="PROTEIN_KINASE_DOM"/>
    <property type="match status" value="1"/>
</dbReference>
<protein>
    <recommendedName>
        <fullName evidence="1">Protein kinase domain-containing protein</fullName>
    </recommendedName>
</protein>
<dbReference type="PANTHER" id="PTHR43628:SF1">
    <property type="entry name" value="CHITIN SYNTHASE REGULATORY FACTOR 2-RELATED"/>
    <property type="match status" value="1"/>
</dbReference>
<dbReference type="InterPro" id="IPR011009">
    <property type="entry name" value="Kinase-like_dom_sf"/>
</dbReference>
<dbReference type="InterPro" id="IPR011990">
    <property type="entry name" value="TPR-like_helical_dom_sf"/>
</dbReference>
<comment type="caution">
    <text evidence="2">The sequence shown here is derived from an EMBL/GenBank/DDBJ whole genome shotgun (WGS) entry which is preliminary data.</text>
</comment>
<dbReference type="Gene3D" id="1.10.510.10">
    <property type="entry name" value="Transferase(Phosphotransferase) domain 1"/>
    <property type="match status" value="1"/>
</dbReference>
<name>A0A397UD93_9GLOM</name>
<dbReference type="GO" id="GO:0004672">
    <property type="term" value="F:protein kinase activity"/>
    <property type="evidence" value="ECO:0007669"/>
    <property type="project" value="InterPro"/>
</dbReference>
<dbReference type="GO" id="GO:0005524">
    <property type="term" value="F:ATP binding"/>
    <property type="evidence" value="ECO:0007669"/>
    <property type="project" value="InterPro"/>
</dbReference>
<proteinExistence type="predicted"/>
<accession>A0A397UD93</accession>
<dbReference type="InterPro" id="IPR001245">
    <property type="entry name" value="Ser-Thr/Tyr_kinase_cat_dom"/>
</dbReference>
<reference evidence="2 3" key="1">
    <citation type="submission" date="2018-06" db="EMBL/GenBank/DDBJ databases">
        <title>Comparative genomics reveals the genomic features of Rhizophagus irregularis, R. cerebriforme, R. diaphanum and Gigaspora rosea, and their symbiotic lifestyle signature.</title>
        <authorList>
            <person name="Morin E."/>
            <person name="San Clemente H."/>
            <person name="Chen E.C.H."/>
            <person name="De La Providencia I."/>
            <person name="Hainaut M."/>
            <person name="Kuo A."/>
            <person name="Kohler A."/>
            <person name="Murat C."/>
            <person name="Tang N."/>
            <person name="Roy S."/>
            <person name="Loubradou J."/>
            <person name="Henrissat B."/>
            <person name="Grigoriev I.V."/>
            <person name="Corradi N."/>
            <person name="Roux C."/>
            <person name="Martin F.M."/>
        </authorList>
    </citation>
    <scope>NUCLEOTIDE SEQUENCE [LARGE SCALE GENOMIC DNA]</scope>
    <source>
        <strain evidence="2 3">DAOM 194757</strain>
    </source>
</reference>
<dbReference type="Pfam" id="PF08238">
    <property type="entry name" value="Sel1"/>
    <property type="match status" value="4"/>
</dbReference>
<dbReference type="EMBL" id="QKWP01001528">
    <property type="protein sequence ID" value="RIB08295.1"/>
    <property type="molecule type" value="Genomic_DNA"/>
</dbReference>
<dbReference type="SMART" id="SM00671">
    <property type="entry name" value="SEL1"/>
    <property type="match status" value="4"/>
</dbReference>
<evidence type="ECO:0000313" key="2">
    <source>
        <dbReference type="EMBL" id="RIB08295.1"/>
    </source>
</evidence>
<dbReference type="Proteomes" id="UP000266673">
    <property type="component" value="Unassembled WGS sequence"/>
</dbReference>
<evidence type="ECO:0000313" key="3">
    <source>
        <dbReference type="Proteomes" id="UP000266673"/>
    </source>
</evidence>
<dbReference type="InterPro" id="IPR000719">
    <property type="entry name" value="Prot_kinase_dom"/>
</dbReference>
<gene>
    <name evidence="2" type="ORF">C2G38_2271551</name>
</gene>
<dbReference type="InterPro" id="IPR052945">
    <property type="entry name" value="Mitotic_Regulator"/>
</dbReference>
<dbReference type="STRING" id="44941.A0A397UD93"/>
<dbReference type="SUPFAM" id="SSF81901">
    <property type="entry name" value="HCP-like"/>
    <property type="match status" value="1"/>
</dbReference>
<sequence>MCIKNANKKTYHICLFELGFNSRCLSHHFHGTISKIPAWIFFPSLKKWTLNNFAHFGWNYHHGIGVKKDEKKAFEYYLKAAELGNPVAMNDVGLCYKYGIGVEINYQNAFQYRMKFADLGDAYGMCGVGLHYDNGIGVDQDYNKAFEYYEKAANMGVNGAMSNVAKSYRNGIGTKKDIQKANYWFRKYKSLLKTNKSSDYINPELKKILNDEIFKLSWIDYNEFRIVKEMGKGGFATVYYADWADKVNGIWNSCALKVIHDSNENEQEFIRELKNYCEIGYESPSFLNCFGVSRNDNGDYIIVMSIASKGSLRQNLVQV</sequence>
<dbReference type="Gene3D" id="1.25.40.10">
    <property type="entry name" value="Tetratricopeptide repeat domain"/>
    <property type="match status" value="1"/>
</dbReference>
<dbReference type="OrthoDB" id="2384430at2759"/>
<dbReference type="SUPFAM" id="SSF56112">
    <property type="entry name" value="Protein kinase-like (PK-like)"/>
    <property type="match status" value="1"/>
</dbReference>
<organism evidence="2 3">
    <name type="scientific">Gigaspora rosea</name>
    <dbReference type="NCBI Taxonomy" id="44941"/>
    <lineage>
        <taxon>Eukaryota</taxon>
        <taxon>Fungi</taxon>
        <taxon>Fungi incertae sedis</taxon>
        <taxon>Mucoromycota</taxon>
        <taxon>Glomeromycotina</taxon>
        <taxon>Glomeromycetes</taxon>
        <taxon>Diversisporales</taxon>
        <taxon>Gigasporaceae</taxon>
        <taxon>Gigaspora</taxon>
    </lineage>
</organism>
<dbReference type="AlphaFoldDB" id="A0A397UD93"/>
<dbReference type="InterPro" id="IPR006597">
    <property type="entry name" value="Sel1-like"/>
</dbReference>
<keyword evidence="3" id="KW-1185">Reference proteome</keyword>